<dbReference type="Gene3D" id="1.10.510.10">
    <property type="entry name" value="Transferase(Phosphotransferase) domain 1"/>
    <property type="match status" value="1"/>
</dbReference>
<evidence type="ECO:0000313" key="2">
    <source>
        <dbReference type="Proteomes" id="UP001303373"/>
    </source>
</evidence>
<dbReference type="Pfam" id="PF06293">
    <property type="entry name" value="Kdo"/>
    <property type="match status" value="1"/>
</dbReference>
<dbReference type="SUPFAM" id="SSF56112">
    <property type="entry name" value="Protein kinase-like (PK-like)"/>
    <property type="match status" value="1"/>
</dbReference>
<proteinExistence type="predicted"/>
<keyword evidence="2" id="KW-1185">Reference proteome</keyword>
<dbReference type="EMBL" id="CP138580">
    <property type="protein sequence ID" value="WPG97947.1"/>
    <property type="molecule type" value="Genomic_DNA"/>
</dbReference>
<accession>A0AAQ3LYD7</accession>
<dbReference type="PANTHER" id="PTHR37171:SF1">
    <property type="entry name" value="SERINE_THREONINE-PROTEIN KINASE YRZF-RELATED"/>
    <property type="match status" value="1"/>
</dbReference>
<protein>
    <submittedName>
        <fullName evidence="1">Uncharacterized protein</fullName>
    </submittedName>
</protein>
<gene>
    <name evidence="1" type="ORF">R9X50_00073000</name>
</gene>
<organism evidence="1 2">
    <name type="scientific">Acrodontium crateriforme</name>
    <dbReference type="NCBI Taxonomy" id="150365"/>
    <lineage>
        <taxon>Eukaryota</taxon>
        <taxon>Fungi</taxon>
        <taxon>Dikarya</taxon>
        <taxon>Ascomycota</taxon>
        <taxon>Pezizomycotina</taxon>
        <taxon>Dothideomycetes</taxon>
        <taxon>Dothideomycetidae</taxon>
        <taxon>Mycosphaerellales</taxon>
        <taxon>Teratosphaeriaceae</taxon>
        <taxon>Acrodontium</taxon>
    </lineage>
</organism>
<dbReference type="Proteomes" id="UP001303373">
    <property type="component" value="Chromosome 1"/>
</dbReference>
<name>A0AAQ3LYD7_9PEZI</name>
<reference evidence="1 2" key="1">
    <citation type="submission" date="2023-11" db="EMBL/GenBank/DDBJ databases">
        <title>An acidophilic fungus is an integral part of prey digestion in a carnivorous sundew plant.</title>
        <authorList>
            <person name="Tsai I.J."/>
        </authorList>
    </citation>
    <scope>NUCLEOTIDE SEQUENCE [LARGE SCALE GENOMIC DNA]</scope>
    <source>
        <strain evidence="1">169a</strain>
    </source>
</reference>
<dbReference type="AlphaFoldDB" id="A0AAQ3LYD7"/>
<sequence length="273" mass="30803">MHWRHTSQTSVMTGNGGCAIQLLATLVDSDDAEESEYRFLVNGKHVKYVTVGPGVYPKDERTFAPVRIPMLPPFPPGDWNVGHISKDEVTGRPVFLHTSHEDLPGVRSIWHPQQIDHLELTKVKRIRQNIYVATCARLEGSVLVKIAEFPWQMHCYEAESAAYEQIEGKGIGPDFLGHVTEAGRVIGFVLEYLDDARPARFEDLLNCQRVLANLHAHGIRHGDINKYNFLVQKEKVTLIDFDSARLCSNQSELDAEYQSLERSLLDCSLKGKP</sequence>
<evidence type="ECO:0000313" key="1">
    <source>
        <dbReference type="EMBL" id="WPG97947.1"/>
    </source>
</evidence>
<dbReference type="InterPro" id="IPR052396">
    <property type="entry name" value="Meiotic_Drive_Suppr_Kinase"/>
</dbReference>
<dbReference type="InterPro" id="IPR011009">
    <property type="entry name" value="Kinase-like_dom_sf"/>
</dbReference>
<dbReference type="PANTHER" id="PTHR37171">
    <property type="entry name" value="SERINE/THREONINE-PROTEIN KINASE YRZF-RELATED"/>
    <property type="match status" value="1"/>
</dbReference>